<name>A0A2H3DAP6_ARMGA</name>
<protein>
    <submittedName>
        <fullName evidence="1">Uncharacterized protein</fullName>
    </submittedName>
</protein>
<evidence type="ECO:0000313" key="1">
    <source>
        <dbReference type="EMBL" id="PBK90864.1"/>
    </source>
</evidence>
<gene>
    <name evidence="1" type="ORF">ARMGADRAFT_1032365</name>
</gene>
<proteinExistence type="predicted"/>
<dbReference type="Proteomes" id="UP000217790">
    <property type="component" value="Unassembled WGS sequence"/>
</dbReference>
<accession>A0A2H3DAP6</accession>
<reference evidence="2" key="1">
    <citation type="journal article" date="2017" name="Nat. Ecol. Evol.">
        <title>Genome expansion and lineage-specific genetic innovations in the forest pathogenic fungi Armillaria.</title>
        <authorList>
            <person name="Sipos G."/>
            <person name="Prasanna A.N."/>
            <person name="Walter M.C."/>
            <person name="O'Connor E."/>
            <person name="Balint B."/>
            <person name="Krizsan K."/>
            <person name="Kiss B."/>
            <person name="Hess J."/>
            <person name="Varga T."/>
            <person name="Slot J."/>
            <person name="Riley R."/>
            <person name="Boka B."/>
            <person name="Rigling D."/>
            <person name="Barry K."/>
            <person name="Lee J."/>
            <person name="Mihaltcheva S."/>
            <person name="LaButti K."/>
            <person name="Lipzen A."/>
            <person name="Waldron R."/>
            <person name="Moloney N.M."/>
            <person name="Sperisen C."/>
            <person name="Kredics L."/>
            <person name="Vagvoelgyi C."/>
            <person name="Patrignani A."/>
            <person name="Fitzpatrick D."/>
            <person name="Nagy I."/>
            <person name="Doyle S."/>
            <person name="Anderson J.B."/>
            <person name="Grigoriev I.V."/>
            <person name="Gueldener U."/>
            <person name="Muensterkoetter M."/>
            <person name="Nagy L.G."/>
        </authorList>
    </citation>
    <scope>NUCLEOTIDE SEQUENCE [LARGE SCALE GENOMIC DNA]</scope>
    <source>
        <strain evidence="2">Ar21-2</strain>
    </source>
</reference>
<dbReference type="EMBL" id="KZ293664">
    <property type="protein sequence ID" value="PBK90864.1"/>
    <property type="molecule type" value="Genomic_DNA"/>
</dbReference>
<sequence length="109" mass="11533">MLLGAGNPVRRIPSSQSEILRVIPPYVVQVTASNFGVMRVYNRECAPITGANGSFIQGSCSREGKAMYVSGPSVTGGRVIGCRNPLSVGGGWMETSQDGGRKEGQDWEG</sequence>
<dbReference type="InParanoid" id="A0A2H3DAP6"/>
<evidence type="ECO:0000313" key="2">
    <source>
        <dbReference type="Proteomes" id="UP000217790"/>
    </source>
</evidence>
<keyword evidence="2" id="KW-1185">Reference proteome</keyword>
<dbReference type="AlphaFoldDB" id="A0A2H3DAP6"/>
<organism evidence="1 2">
    <name type="scientific">Armillaria gallica</name>
    <name type="common">Bulbous honey fungus</name>
    <name type="synonym">Armillaria bulbosa</name>
    <dbReference type="NCBI Taxonomy" id="47427"/>
    <lineage>
        <taxon>Eukaryota</taxon>
        <taxon>Fungi</taxon>
        <taxon>Dikarya</taxon>
        <taxon>Basidiomycota</taxon>
        <taxon>Agaricomycotina</taxon>
        <taxon>Agaricomycetes</taxon>
        <taxon>Agaricomycetidae</taxon>
        <taxon>Agaricales</taxon>
        <taxon>Marasmiineae</taxon>
        <taxon>Physalacriaceae</taxon>
        <taxon>Armillaria</taxon>
    </lineage>
</organism>